<dbReference type="GO" id="GO:0006629">
    <property type="term" value="P:lipid metabolic process"/>
    <property type="evidence" value="ECO:0007669"/>
    <property type="project" value="UniProtKB-KW"/>
</dbReference>
<dbReference type="CDD" id="cd00586">
    <property type="entry name" value="4HBT"/>
    <property type="match status" value="1"/>
</dbReference>
<name>A0A2P2JPI9_RHIMU</name>
<dbReference type="SUPFAM" id="SSF54637">
    <property type="entry name" value="Thioesterase/thiol ester dehydrase-isomerase"/>
    <property type="match status" value="1"/>
</dbReference>
<keyword evidence="3" id="KW-0150">Chloroplast</keyword>
<evidence type="ECO:0000256" key="8">
    <source>
        <dbReference type="SAM" id="MobiDB-lite"/>
    </source>
</evidence>
<dbReference type="EMBL" id="GGEC01014897">
    <property type="protein sequence ID" value="MBW95380.1"/>
    <property type="molecule type" value="Transcribed_RNA"/>
</dbReference>
<evidence type="ECO:0000256" key="1">
    <source>
        <dbReference type="ARBA" id="ARBA00004229"/>
    </source>
</evidence>
<comment type="subcellular location">
    <subcellularLocation>
        <location evidence="1">Plastid</location>
        <location evidence="1">Chloroplast</location>
    </subcellularLocation>
</comment>
<feature type="compositionally biased region" description="Pro residues" evidence="8">
    <location>
        <begin position="32"/>
        <end position="44"/>
    </location>
</feature>
<protein>
    <submittedName>
        <fullName evidence="9">Acyl-CoA thioesterase</fullName>
    </submittedName>
</protein>
<keyword evidence="6" id="KW-0809">Transit peptide</keyword>
<organism evidence="9">
    <name type="scientific">Rhizophora mucronata</name>
    <name type="common">Asiatic mangrove</name>
    <dbReference type="NCBI Taxonomy" id="61149"/>
    <lineage>
        <taxon>Eukaryota</taxon>
        <taxon>Viridiplantae</taxon>
        <taxon>Streptophyta</taxon>
        <taxon>Embryophyta</taxon>
        <taxon>Tracheophyta</taxon>
        <taxon>Spermatophyta</taxon>
        <taxon>Magnoliopsida</taxon>
        <taxon>eudicotyledons</taxon>
        <taxon>Gunneridae</taxon>
        <taxon>Pentapetalae</taxon>
        <taxon>rosids</taxon>
        <taxon>fabids</taxon>
        <taxon>Malpighiales</taxon>
        <taxon>Rhizophoraceae</taxon>
        <taxon>Rhizophora</taxon>
    </lineage>
</organism>
<evidence type="ECO:0000256" key="6">
    <source>
        <dbReference type="ARBA" id="ARBA00022946"/>
    </source>
</evidence>
<dbReference type="GO" id="GO:0009507">
    <property type="term" value="C:chloroplast"/>
    <property type="evidence" value="ECO:0007669"/>
    <property type="project" value="UniProtKB-SubCell"/>
</dbReference>
<keyword evidence="5" id="KW-0378">Hydrolase</keyword>
<sequence length="225" mass="25025">MSQGLAVCPAARVPAVAASRAGPSWIHLHRSPLPPQQQRQPPPLSSSSVTFPLRRLLIPPRVRAVSAVRSFSTVSLLDLKAGKGMSSFVDIELKVRDYELDQYGVVNNAVYASYCQHGRHELLERIGLSADAVARTGEALALSDLSLKFLAPLRSRDRFVVRVRISGSSAARIHFDHFIYKLPNEEPILEARGTAVWLDKKYRPVRIPAEVKSKLVQFLRHEESS</sequence>
<keyword evidence="4" id="KW-0934">Plastid</keyword>
<dbReference type="InterPro" id="IPR050563">
    <property type="entry name" value="4-hydroxybenzoyl-CoA_TE"/>
</dbReference>
<comment type="similarity">
    <text evidence="2">Belongs to the 4-hydroxybenzoyl-CoA thioesterase family.</text>
</comment>
<evidence type="ECO:0000256" key="3">
    <source>
        <dbReference type="ARBA" id="ARBA00022528"/>
    </source>
</evidence>
<evidence type="ECO:0000256" key="5">
    <source>
        <dbReference type="ARBA" id="ARBA00022801"/>
    </source>
</evidence>
<evidence type="ECO:0000256" key="7">
    <source>
        <dbReference type="ARBA" id="ARBA00023098"/>
    </source>
</evidence>
<dbReference type="PANTHER" id="PTHR31793">
    <property type="entry name" value="4-HYDROXYBENZOYL-COA THIOESTERASE FAMILY MEMBER"/>
    <property type="match status" value="1"/>
</dbReference>
<dbReference type="AlphaFoldDB" id="A0A2P2JPI9"/>
<dbReference type="InterPro" id="IPR029069">
    <property type="entry name" value="HotDog_dom_sf"/>
</dbReference>
<dbReference type="Gene3D" id="3.10.129.10">
    <property type="entry name" value="Hotdog Thioesterase"/>
    <property type="match status" value="1"/>
</dbReference>
<reference evidence="9" key="1">
    <citation type="submission" date="2018-02" db="EMBL/GenBank/DDBJ databases">
        <title>Rhizophora mucronata_Transcriptome.</title>
        <authorList>
            <person name="Meera S.P."/>
            <person name="Sreeshan A."/>
            <person name="Augustine A."/>
        </authorList>
    </citation>
    <scope>NUCLEOTIDE SEQUENCE</scope>
    <source>
        <tissue evidence="9">Leaf</tissue>
    </source>
</reference>
<evidence type="ECO:0000256" key="4">
    <source>
        <dbReference type="ARBA" id="ARBA00022640"/>
    </source>
</evidence>
<dbReference type="FunFam" id="3.10.129.10:FF:000037">
    <property type="entry name" value="acyl-acyl carrier protein thioesterase ATL3, chloroplastic"/>
    <property type="match status" value="1"/>
</dbReference>
<keyword evidence="7" id="KW-0443">Lipid metabolism</keyword>
<dbReference type="GO" id="GO:0016297">
    <property type="term" value="F:fatty acyl-[ACP] hydrolase activity"/>
    <property type="evidence" value="ECO:0007669"/>
    <property type="project" value="TreeGrafter"/>
</dbReference>
<evidence type="ECO:0000313" key="9">
    <source>
        <dbReference type="EMBL" id="MBW95380.1"/>
    </source>
</evidence>
<accession>A0A2P2JPI9</accession>
<evidence type="ECO:0000256" key="2">
    <source>
        <dbReference type="ARBA" id="ARBA00005953"/>
    </source>
</evidence>
<dbReference type="PANTHER" id="PTHR31793:SF27">
    <property type="entry name" value="NOVEL THIOESTERASE SUPERFAMILY DOMAIN AND SAPOSIN A-TYPE DOMAIN CONTAINING PROTEIN (0610012H03RIK)"/>
    <property type="match status" value="1"/>
</dbReference>
<dbReference type="Pfam" id="PF13279">
    <property type="entry name" value="4HBT_2"/>
    <property type="match status" value="1"/>
</dbReference>
<proteinExistence type="inferred from homology"/>
<feature type="region of interest" description="Disordered" evidence="8">
    <location>
        <begin position="28"/>
        <end position="47"/>
    </location>
</feature>